<accession>R7QAS6</accession>
<dbReference type="Proteomes" id="UP000012073">
    <property type="component" value="Unassembled WGS sequence"/>
</dbReference>
<dbReference type="InterPro" id="IPR001005">
    <property type="entry name" value="SANT/Myb"/>
</dbReference>
<dbReference type="SUPFAM" id="SSF46689">
    <property type="entry name" value="Homeodomain-like"/>
    <property type="match status" value="1"/>
</dbReference>
<dbReference type="PROSITE" id="PS51294">
    <property type="entry name" value="HTH_MYB"/>
    <property type="match status" value="1"/>
</dbReference>
<dbReference type="KEGG" id="ccp:CHC_T00003250001"/>
<organism evidence="3 4">
    <name type="scientific">Chondrus crispus</name>
    <name type="common">Carrageen Irish moss</name>
    <name type="synonym">Polymorpha crispa</name>
    <dbReference type="NCBI Taxonomy" id="2769"/>
    <lineage>
        <taxon>Eukaryota</taxon>
        <taxon>Rhodophyta</taxon>
        <taxon>Florideophyceae</taxon>
        <taxon>Rhodymeniophycidae</taxon>
        <taxon>Gigartinales</taxon>
        <taxon>Gigartinaceae</taxon>
        <taxon>Chondrus</taxon>
    </lineage>
</organism>
<dbReference type="AlphaFoldDB" id="R7QAS6"/>
<name>R7QAS6_CHOCR</name>
<feature type="region of interest" description="Disordered" evidence="1">
    <location>
        <begin position="1"/>
        <end position="73"/>
    </location>
</feature>
<reference evidence="4" key="1">
    <citation type="journal article" date="2013" name="Proc. Natl. Acad. Sci. U.S.A.">
        <title>Genome structure and metabolic features in the red seaweed Chondrus crispus shed light on evolution of the Archaeplastida.</title>
        <authorList>
            <person name="Collen J."/>
            <person name="Porcel B."/>
            <person name="Carre W."/>
            <person name="Ball S.G."/>
            <person name="Chaparro C."/>
            <person name="Tonon T."/>
            <person name="Barbeyron T."/>
            <person name="Michel G."/>
            <person name="Noel B."/>
            <person name="Valentin K."/>
            <person name="Elias M."/>
            <person name="Artiguenave F."/>
            <person name="Arun A."/>
            <person name="Aury J.M."/>
            <person name="Barbosa-Neto J.F."/>
            <person name="Bothwell J.H."/>
            <person name="Bouget F.Y."/>
            <person name="Brillet L."/>
            <person name="Cabello-Hurtado F."/>
            <person name="Capella-Gutierrez S."/>
            <person name="Charrier B."/>
            <person name="Cladiere L."/>
            <person name="Cock J.M."/>
            <person name="Coelho S.M."/>
            <person name="Colleoni C."/>
            <person name="Czjzek M."/>
            <person name="Da Silva C."/>
            <person name="Delage L."/>
            <person name="Denoeud F."/>
            <person name="Deschamps P."/>
            <person name="Dittami S.M."/>
            <person name="Gabaldon T."/>
            <person name="Gachon C.M."/>
            <person name="Groisillier A."/>
            <person name="Herve C."/>
            <person name="Jabbari K."/>
            <person name="Katinka M."/>
            <person name="Kloareg B."/>
            <person name="Kowalczyk N."/>
            <person name="Labadie K."/>
            <person name="Leblanc C."/>
            <person name="Lopez P.J."/>
            <person name="McLachlan D.H."/>
            <person name="Meslet-Cladiere L."/>
            <person name="Moustafa A."/>
            <person name="Nehr Z."/>
            <person name="Nyvall Collen P."/>
            <person name="Panaud O."/>
            <person name="Partensky F."/>
            <person name="Poulain J."/>
            <person name="Rensing S.A."/>
            <person name="Rousvoal S."/>
            <person name="Samson G."/>
            <person name="Symeonidi A."/>
            <person name="Weissenbach J."/>
            <person name="Zambounis A."/>
            <person name="Wincker P."/>
            <person name="Boyen C."/>
        </authorList>
    </citation>
    <scope>NUCLEOTIDE SEQUENCE [LARGE SCALE GENOMIC DNA]</scope>
    <source>
        <strain evidence="4">cv. Stackhouse</strain>
    </source>
</reference>
<feature type="compositionally biased region" description="Polar residues" evidence="1">
    <location>
        <begin position="10"/>
        <end position="38"/>
    </location>
</feature>
<dbReference type="EMBL" id="HG001698">
    <property type="protein sequence ID" value="CDF34560.1"/>
    <property type="molecule type" value="Genomic_DNA"/>
</dbReference>
<evidence type="ECO:0000256" key="1">
    <source>
        <dbReference type="SAM" id="MobiDB-lite"/>
    </source>
</evidence>
<evidence type="ECO:0000313" key="3">
    <source>
        <dbReference type="EMBL" id="CDF34560.1"/>
    </source>
</evidence>
<dbReference type="Gramene" id="CDF34560">
    <property type="protein sequence ID" value="CDF34560"/>
    <property type="gene ID" value="CHC_T00003250001"/>
</dbReference>
<keyword evidence="4" id="KW-1185">Reference proteome</keyword>
<gene>
    <name evidence="3" type="ORF">CHC_T00003250001</name>
</gene>
<evidence type="ECO:0000313" key="4">
    <source>
        <dbReference type="Proteomes" id="UP000012073"/>
    </source>
</evidence>
<dbReference type="InterPro" id="IPR009057">
    <property type="entry name" value="Homeodomain-like_sf"/>
</dbReference>
<dbReference type="SMART" id="SM00717">
    <property type="entry name" value="SANT"/>
    <property type="match status" value="1"/>
</dbReference>
<dbReference type="RefSeq" id="XP_005714379.1">
    <property type="nucleotide sequence ID" value="XM_005714322.1"/>
</dbReference>
<dbReference type="InterPro" id="IPR017930">
    <property type="entry name" value="Myb_dom"/>
</dbReference>
<evidence type="ECO:0000259" key="2">
    <source>
        <dbReference type="PROSITE" id="PS51294"/>
    </source>
</evidence>
<feature type="domain" description="HTH myb-type" evidence="2">
    <location>
        <begin position="254"/>
        <end position="305"/>
    </location>
</feature>
<dbReference type="CDD" id="cd00167">
    <property type="entry name" value="SANT"/>
    <property type="match status" value="1"/>
</dbReference>
<feature type="compositionally biased region" description="Pro residues" evidence="1">
    <location>
        <begin position="46"/>
        <end position="64"/>
    </location>
</feature>
<sequence>MTPPPPSRCLTESHSLVPCPTTTRTNSPSRLPSSQQTIHPAAKGPSPRPLPAAPRPYPHYPGPPRSLRTSTDTPAMCNFPRILDSDDIHASAATAAALAFTPPADLSKRATENQQRIGLLEELIRAEKLELSRLRAHNDSLQLPLPLPLPLHENYQRGPNPVPPSPQPSLNLATESFKAPHHQNRKFPTTPELTLRQISCALDSSPRGVMMQSFETPSHSPNINNMSDPNLASDTGMNRTLSCAEEESPQMAARGSHWSFAEKARFEAALQKYGPFVWDDIIFAVGTRTEKQVKAYAARYRRRKKLASRMEALFSDVAHQQRWQKDCQDARSQTETLESEVMVVDDSAFELPQGPSLLSETDNGSVESDKTETLMGTLSPHLTDPYSEETQPTCSDTSLLFPPALVGDSILIPGKRSTGAQTMSPAGGDLLIDRAFGEDGVIVGGDAVKTEQLVQISDDSMQADFLTCDRYYFLVLLSCWLRMIKYETPINEP</sequence>
<proteinExistence type="predicted"/>
<protein>
    <recommendedName>
        <fullName evidence="2">HTH myb-type domain-containing protein</fullName>
    </recommendedName>
</protein>
<dbReference type="Gene3D" id="1.10.10.60">
    <property type="entry name" value="Homeodomain-like"/>
    <property type="match status" value="1"/>
</dbReference>
<dbReference type="OrthoDB" id="6005at2759"/>
<dbReference type="GeneID" id="17322096"/>